<keyword evidence="6 10" id="KW-0521">NADP</keyword>
<evidence type="ECO:0000259" key="11">
    <source>
        <dbReference type="Pfam" id="PF02558"/>
    </source>
</evidence>
<dbReference type="NCBIfam" id="TIGR00745">
    <property type="entry name" value="apbA_panE"/>
    <property type="match status" value="1"/>
</dbReference>
<evidence type="ECO:0000313" key="13">
    <source>
        <dbReference type="EMBL" id="MFC0591767.1"/>
    </source>
</evidence>
<dbReference type="EC" id="1.1.1.169" evidence="3 10"/>
<evidence type="ECO:0000256" key="9">
    <source>
        <dbReference type="ARBA" id="ARBA00048793"/>
    </source>
</evidence>
<dbReference type="InterPro" id="IPR003710">
    <property type="entry name" value="ApbA"/>
</dbReference>
<dbReference type="InterPro" id="IPR051402">
    <property type="entry name" value="KPR-Related"/>
</dbReference>
<evidence type="ECO:0000256" key="1">
    <source>
        <dbReference type="ARBA" id="ARBA00004994"/>
    </source>
</evidence>
<evidence type="ECO:0000256" key="7">
    <source>
        <dbReference type="ARBA" id="ARBA00023002"/>
    </source>
</evidence>
<gene>
    <name evidence="13" type="ORF">ACFFGG_04285</name>
</gene>
<proteinExistence type="inferred from homology"/>
<comment type="pathway">
    <text evidence="1 10">Cofactor biosynthesis; (R)-pantothenate biosynthesis; (R)-pantoate from 3-methyl-2-oxobutanoate: step 2/2.</text>
</comment>
<evidence type="ECO:0000256" key="10">
    <source>
        <dbReference type="RuleBase" id="RU362068"/>
    </source>
</evidence>
<organism evidence="13 14">
    <name type="scientific">Ottowia pentelensis</name>
    <dbReference type="NCBI Taxonomy" id="511108"/>
    <lineage>
        <taxon>Bacteria</taxon>
        <taxon>Pseudomonadati</taxon>
        <taxon>Pseudomonadota</taxon>
        <taxon>Betaproteobacteria</taxon>
        <taxon>Burkholderiales</taxon>
        <taxon>Comamonadaceae</taxon>
        <taxon>Ottowia</taxon>
    </lineage>
</organism>
<dbReference type="Proteomes" id="UP001589834">
    <property type="component" value="Unassembled WGS sequence"/>
</dbReference>
<dbReference type="InterPro" id="IPR013328">
    <property type="entry name" value="6PGD_dom2"/>
</dbReference>
<comment type="catalytic activity">
    <reaction evidence="9 10">
        <text>(R)-pantoate + NADP(+) = 2-dehydropantoate + NADPH + H(+)</text>
        <dbReference type="Rhea" id="RHEA:16233"/>
        <dbReference type="ChEBI" id="CHEBI:11561"/>
        <dbReference type="ChEBI" id="CHEBI:15378"/>
        <dbReference type="ChEBI" id="CHEBI:15980"/>
        <dbReference type="ChEBI" id="CHEBI:57783"/>
        <dbReference type="ChEBI" id="CHEBI:58349"/>
        <dbReference type="EC" id="1.1.1.169"/>
    </reaction>
</comment>
<dbReference type="InterPro" id="IPR036291">
    <property type="entry name" value="NAD(P)-bd_dom_sf"/>
</dbReference>
<dbReference type="SUPFAM" id="SSF51735">
    <property type="entry name" value="NAD(P)-binding Rossmann-fold domains"/>
    <property type="match status" value="1"/>
</dbReference>
<feature type="domain" description="Ketopantoate reductase N-terminal" evidence="11">
    <location>
        <begin position="3"/>
        <end position="151"/>
    </location>
</feature>
<keyword evidence="7 10" id="KW-0560">Oxidoreductase</keyword>
<dbReference type="PANTHER" id="PTHR21708:SF26">
    <property type="entry name" value="2-DEHYDROPANTOATE 2-REDUCTASE"/>
    <property type="match status" value="1"/>
</dbReference>
<dbReference type="Pfam" id="PF08546">
    <property type="entry name" value="ApbA_C"/>
    <property type="match status" value="1"/>
</dbReference>
<dbReference type="Gene3D" id="3.40.50.720">
    <property type="entry name" value="NAD(P)-binding Rossmann-like Domain"/>
    <property type="match status" value="1"/>
</dbReference>
<dbReference type="InterPro" id="IPR013332">
    <property type="entry name" value="KPR_N"/>
</dbReference>
<dbReference type="Pfam" id="PF02558">
    <property type="entry name" value="ApbA"/>
    <property type="match status" value="1"/>
</dbReference>
<feature type="domain" description="Ketopantoate reductase C-terminal" evidence="12">
    <location>
        <begin position="178"/>
        <end position="299"/>
    </location>
</feature>
<evidence type="ECO:0000256" key="2">
    <source>
        <dbReference type="ARBA" id="ARBA00007870"/>
    </source>
</evidence>
<dbReference type="InterPro" id="IPR013752">
    <property type="entry name" value="KPA_reductase"/>
</dbReference>
<sequence length="307" mass="32318">MKIAIMGTGGVGGYFGAKLALGGNEVGFIARGAHLAAIQARGLTVHSPLGDLHLPAPRATDTPADIGPVDVVLFSVKLWDTETAAAAIQPLIGPQTVVISLQNGVVKDELLTAALGRPAVAGGVCYIAATIEAPGVIAHANPLQKMVFGEYGGQRSDRLERFQQACVRSGIEAEISEDIARTIWEKFVLLIGVSATTATTRCPIGTVRGHPASRRLLEAVMQETVAVGRADGVNLPADYAQDRLRFCDTLPAAMTASMLHDLEHGHPLEVPWLSGDVSERGRRLGVPTPYNTAVFDILAVRAQGAPK</sequence>
<evidence type="ECO:0000256" key="6">
    <source>
        <dbReference type="ARBA" id="ARBA00022857"/>
    </source>
</evidence>
<dbReference type="SUPFAM" id="SSF48179">
    <property type="entry name" value="6-phosphogluconate dehydrogenase C-terminal domain-like"/>
    <property type="match status" value="1"/>
</dbReference>
<dbReference type="PANTHER" id="PTHR21708">
    <property type="entry name" value="PROBABLE 2-DEHYDROPANTOATE 2-REDUCTASE"/>
    <property type="match status" value="1"/>
</dbReference>
<evidence type="ECO:0000256" key="4">
    <source>
        <dbReference type="ARBA" id="ARBA00019465"/>
    </source>
</evidence>
<evidence type="ECO:0000256" key="8">
    <source>
        <dbReference type="ARBA" id="ARBA00032024"/>
    </source>
</evidence>
<dbReference type="EMBL" id="JBHLTN010000007">
    <property type="protein sequence ID" value="MFC0591767.1"/>
    <property type="molecule type" value="Genomic_DNA"/>
</dbReference>
<evidence type="ECO:0000259" key="12">
    <source>
        <dbReference type="Pfam" id="PF08546"/>
    </source>
</evidence>
<evidence type="ECO:0000256" key="5">
    <source>
        <dbReference type="ARBA" id="ARBA00022655"/>
    </source>
</evidence>
<keyword evidence="5 10" id="KW-0566">Pantothenate biosynthesis</keyword>
<comment type="similarity">
    <text evidence="2 10">Belongs to the ketopantoate reductase family.</text>
</comment>
<evidence type="ECO:0000256" key="3">
    <source>
        <dbReference type="ARBA" id="ARBA00013014"/>
    </source>
</evidence>
<reference evidence="13 14" key="1">
    <citation type="submission" date="2024-09" db="EMBL/GenBank/DDBJ databases">
        <authorList>
            <person name="Sun Q."/>
            <person name="Mori K."/>
        </authorList>
    </citation>
    <scope>NUCLEOTIDE SEQUENCE [LARGE SCALE GENOMIC DNA]</scope>
    <source>
        <strain evidence="13 14">NCAIM B.02336</strain>
    </source>
</reference>
<keyword evidence="14" id="KW-1185">Reference proteome</keyword>
<comment type="caution">
    <text evidence="13">The sequence shown here is derived from an EMBL/GenBank/DDBJ whole genome shotgun (WGS) entry which is preliminary data.</text>
</comment>
<name>A0ABV6PPJ0_9BURK</name>
<accession>A0ABV6PPJ0</accession>
<comment type="function">
    <text evidence="10">Catalyzes the NADPH-dependent reduction of ketopantoate into pantoic acid.</text>
</comment>
<protein>
    <recommendedName>
        <fullName evidence="4 10">2-dehydropantoate 2-reductase</fullName>
        <ecNumber evidence="3 10">1.1.1.169</ecNumber>
    </recommendedName>
    <alternativeName>
        <fullName evidence="8 10">Ketopantoate reductase</fullName>
    </alternativeName>
</protein>
<dbReference type="RefSeq" id="WP_293222835.1">
    <property type="nucleotide sequence ID" value="NZ_JBHLTN010000007.1"/>
</dbReference>
<dbReference type="Gene3D" id="1.10.1040.10">
    <property type="entry name" value="N-(1-d-carboxylethyl)-l-norvaline Dehydrogenase, domain 2"/>
    <property type="match status" value="1"/>
</dbReference>
<dbReference type="InterPro" id="IPR008927">
    <property type="entry name" value="6-PGluconate_DH-like_C_sf"/>
</dbReference>
<evidence type="ECO:0000313" key="14">
    <source>
        <dbReference type="Proteomes" id="UP001589834"/>
    </source>
</evidence>